<dbReference type="InterPro" id="IPR011701">
    <property type="entry name" value="MFS"/>
</dbReference>
<dbReference type="OrthoDB" id="9796632at2"/>
<feature type="transmembrane region" description="Helical" evidence="6">
    <location>
        <begin position="390"/>
        <end position="408"/>
    </location>
</feature>
<evidence type="ECO:0000259" key="7">
    <source>
        <dbReference type="PROSITE" id="PS50850"/>
    </source>
</evidence>
<feature type="transmembrane region" description="Helical" evidence="6">
    <location>
        <begin position="355"/>
        <end position="378"/>
    </location>
</feature>
<feature type="transmembrane region" description="Helical" evidence="6">
    <location>
        <begin position="83"/>
        <end position="100"/>
    </location>
</feature>
<evidence type="ECO:0000313" key="9">
    <source>
        <dbReference type="Proteomes" id="UP000069654"/>
    </source>
</evidence>
<name>A0A100XF23_MYCTH</name>
<dbReference type="InterPro" id="IPR020846">
    <property type="entry name" value="MFS_dom"/>
</dbReference>
<dbReference type="EMBL" id="BCTB01000017">
    <property type="protein sequence ID" value="GAT15395.1"/>
    <property type="molecule type" value="Genomic_DNA"/>
</dbReference>
<feature type="region of interest" description="Disordered" evidence="5">
    <location>
        <begin position="412"/>
        <end position="435"/>
    </location>
</feature>
<evidence type="ECO:0000256" key="2">
    <source>
        <dbReference type="ARBA" id="ARBA00022692"/>
    </source>
</evidence>
<reference evidence="8 9" key="1">
    <citation type="journal article" date="2016" name="Genome Announc.">
        <title>Draft Genome Sequences of Five Rapidly Growing Mycobacterium Species, M. thermoresistibile, M. fortuitum subsp. acetamidolyticum, M. canariasense, M. brisbanense, and M. novocastrense.</title>
        <authorList>
            <person name="Katahira K."/>
            <person name="Ogura Y."/>
            <person name="Gotoh Y."/>
            <person name="Hayashi T."/>
        </authorList>
    </citation>
    <scope>NUCLEOTIDE SEQUENCE [LARGE SCALE GENOMIC DNA]</scope>
    <source>
        <strain evidence="8 9">JCM6362</strain>
    </source>
</reference>
<protein>
    <submittedName>
        <fullName evidence="8">Major facilitator superfamily MFS_1</fullName>
    </submittedName>
</protein>
<feature type="transmembrane region" description="Helical" evidence="6">
    <location>
        <begin position="140"/>
        <end position="158"/>
    </location>
</feature>
<dbReference type="OMA" id="APYHAGW"/>
<accession>A0A100XF23</accession>
<evidence type="ECO:0000313" key="8">
    <source>
        <dbReference type="EMBL" id="GAT15395.1"/>
    </source>
</evidence>
<evidence type="ECO:0000256" key="5">
    <source>
        <dbReference type="SAM" id="MobiDB-lite"/>
    </source>
</evidence>
<proteinExistence type="predicted"/>
<feature type="transmembrane region" description="Helical" evidence="6">
    <location>
        <begin position="170"/>
        <end position="192"/>
    </location>
</feature>
<dbReference type="PROSITE" id="PS50850">
    <property type="entry name" value="MFS"/>
    <property type="match status" value="1"/>
</dbReference>
<evidence type="ECO:0000256" key="6">
    <source>
        <dbReference type="SAM" id="Phobius"/>
    </source>
</evidence>
<organism evidence="8 9">
    <name type="scientific">Mycolicibacterium thermoresistibile</name>
    <name type="common">Mycobacterium thermoresistibile</name>
    <dbReference type="NCBI Taxonomy" id="1797"/>
    <lineage>
        <taxon>Bacteria</taxon>
        <taxon>Bacillati</taxon>
        <taxon>Actinomycetota</taxon>
        <taxon>Actinomycetes</taxon>
        <taxon>Mycobacteriales</taxon>
        <taxon>Mycobacteriaceae</taxon>
        <taxon>Mycolicibacterium</taxon>
    </lineage>
</organism>
<feature type="transmembrane region" description="Helical" evidence="6">
    <location>
        <begin position="299"/>
        <end position="316"/>
    </location>
</feature>
<dbReference type="InterPro" id="IPR050327">
    <property type="entry name" value="Proton-linked_MCT"/>
</dbReference>
<gene>
    <name evidence="8" type="ORF">RMCT_2365</name>
</gene>
<dbReference type="Gene3D" id="1.20.1250.20">
    <property type="entry name" value="MFS general substrate transporter like domains"/>
    <property type="match status" value="2"/>
</dbReference>
<keyword evidence="4 6" id="KW-0472">Membrane</keyword>
<dbReference type="SUPFAM" id="SSF103473">
    <property type="entry name" value="MFS general substrate transporter"/>
    <property type="match status" value="1"/>
</dbReference>
<feature type="transmembrane region" description="Helical" evidence="6">
    <location>
        <begin position="53"/>
        <end position="71"/>
    </location>
</feature>
<dbReference type="InterPro" id="IPR036259">
    <property type="entry name" value="MFS_trans_sf"/>
</dbReference>
<dbReference type="Pfam" id="PF07690">
    <property type="entry name" value="MFS_1"/>
    <property type="match status" value="1"/>
</dbReference>
<evidence type="ECO:0000256" key="3">
    <source>
        <dbReference type="ARBA" id="ARBA00022989"/>
    </source>
</evidence>
<dbReference type="GO" id="GO:0005886">
    <property type="term" value="C:plasma membrane"/>
    <property type="evidence" value="ECO:0007669"/>
    <property type="project" value="UniProtKB-SubCell"/>
</dbReference>
<keyword evidence="2 6" id="KW-0812">Transmembrane</keyword>
<comment type="caution">
    <text evidence="8">The sequence shown here is derived from an EMBL/GenBank/DDBJ whole genome shotgun (WGS) entry which is preliminary data.</text>
</comment>
<dbReference type="STRING" id="1797.RMCT_2365"/>
<dbReference type="PANTHER" id="PTHR11360:SF284">
    <property type="entry name" value="EG:103B4.3 PROTEIN-RELATED"/>
    <property type="match status" value="1"/>
</dbReference>
<feature type="domain" description="Major facilitator superfamily (MFS) profile" evidence="7">
    <location>
        <begin position="16"/>
        <end position="413"/>
    </location>
</feature>
<keyword evidence="3 6" id="KW-1133">Transmembrane helix</keyword>
<dbReference type="PANTHER" id="PTHR11360">
    <property type="entry name" value="MONOCARBOXYLATE TRANSPORTER"/>
    <property type="match status" value="1"/>
</dbReference>
<feature type="transmembrane region" description="Helical" evidence="6">
    <location>
        <begin position="322"/>
        <end position="348"/>
    </location>
</feature>
<dbReference type="GO" id="GO:0022857">
    <property type="term" value="F:transmembrane transporter activity"/>
    <property type="evidence" value="ECO:0007669"/>
    <property type="project" value="InterPro"/>
</dbReference>
<evidence type="ECO:0000256" key="4">
    <source>
        <dbReference type="ARBA" id="ARBA00023136"/>
    </source>
</evidence>
<feature type="transmembrane region" description="Helical" evidence="6">
    <location>
        <begin position="271"/>
        <end position="292"/>
    </location>
</feature>
<reference evidence="9" key="2">
    <citation type="submission" date="2016-02" db="EMBL/GenBank/DDBJ databases">
        <title>Draft genome sequence of five rapidly growing Mycobacterium species.</title>
        <authorList>
            <person name="Katahira K."/>
            <person name="Gotou Y."/>
            <person name="Iida K."/>
            <person name="Ogura Y."/>
            <person name="Hayashi T."/>
        </authorList>
    </citation>
    <scope>NUCLEOTIDE SEQUENCE [LARGE SCALE GENOMIC DNA]</scope>
    <source>
        <strain evidence="9">JCM6362</strain>
    </source>
</reference>
<sequence length="435" mass="44660">MTAAPSYLGEVRVNWRPLAAATAGLSAGLSLSAYTNAAMAPQFLAAFDWSRSDFALTGVIALLTFVFLPVYGRLTDLFGVRRIALIGVTGLPVCWIGYALMSGPIWQYFAIHVAMIALGTTTTPAIYSRLVAIRFDRARGLALAVAISGPPLLGALGVPALDAVNQTLGWRWGCVAIAVAIAVVGFAALALAPRPNPAADPAPADPTGETPSRGRDDTHRRTGAAYRMIGRNPVFWILLAGILLCNLYHSVTTAQLGVVLGDSVGSGNGVAVLVSIFAAAVIVGRFACGLALDRLPSHLVAAVAMGLPGLGCLLIATPWDGFAVLVVAVCCLGAAWGAEGDVVAYLVARRFRLTVYSTVLSILSAAIGVSSAVGAVVLSRTLQASDSFNGFLVFAGVAAFLGGALFLLSGSRRGESDPPPEGPVRSGTAAVASTG</sequence>
<dbReference type="AlphaFoldDB" id="A0A100XF23"/>
<feature type="region of interest" description="Disordered" evidence="5">
    <location>
        <begin position="197"/>
        <end position="219"/>
    </location>
</feature>
<dbReference type="RefSeq" id="WP_003927920.1">
    <property type="nucleotide sequence ID" value="NZ_BCTB01000017.1"/>
</dbReference>
<feature type="transmembrane region" description="Helical" evidence="6">
    <location>
        <begin position="106"/>
        <end position="128"/>
    </location>
</feature>
<evidence type="ECO:0000256" key="1">
    <source>
        <dbReference type="ARBA" id="ARBA00004651"/>
    </source>
</evidence>
<comment type="subcellular location">
    <subcellularLocation>
        <location evidence="1">Cell membrane</location>
        <topology evidence="1">Multi-pass membrane protein</topology>
    </subcellularLocation>
</comment>
<dbReference type="Proteomes" id="UP000069654">
    <property type="component" value="Unassembled WGS sequence"/>
</dbReference>
<feature type="transmembrane region" description="Helical" evidence="6">
    <location>
        <begin position="234"/>
        <end position="251"/>
    </location>
</feature>